<evidence type="ECO:0000313" key="4">
    <source>
        <dbReference type="EMBL" id="ASV88072.1"/>
    </source>
</evidence>
<sequence length="40" mass="4325">MSYGLIPNLMAKCSLGFAKLALWGTDFDHFSTKGQFASGL</sequence>
<dbReference type="EMBL" id="CP022603">
    <property type="protein sequence ID" value="ASV83483.1"/>
    <property type="molecule type" value="Genomic_DNA"/>
</dbReference>
<evidence type="ECO:0000313" key="5">
    <source>
        <dbReference type="Proteomes" id="UP000215256"/>
    </source>
</evidence>
<name>A0A248U9M6_9HYPH</name>
<dbReference type="AlphaFoldDB" id="A0A248U9M6"/>
<evidence type="ECO:0000313" key="1">
    <source>
        <dbReference type="EMBL" id="ASV83483.1"/>
    </source>
</evidence>
<dbReference type="KEGG" id="och:CES85_4263"/>
<dbReference type="EMBL" id="CP022604">
    <property type="protein sequence ID" value="ASV87492.1"/>
    <property type="molecule type" value="Genomic_DNA"/>
</dbReference>
<reference evidence="1 5" key="1">
    <citation type="submission" date="2017-07" db="EMBL/GenBank/DDBJ databases">
        <title>Phylogenetic study on the rhizospheric bacterium Ochrobactrum sp. A44.</title>
        <authorList>
            <person name="Krzyzanowska D.M."/>
            <person name="Ossowicki A."/>
            <person name="Rajewska M."/>
            <person name="Maciag T."/>
            <person name="Kaczynski Z."/>
            <person name="Czerwicka M."/>
            <person name="Jafra S."/>
        </authorList>
    </citation>
    <scope>NUCLEOTIDE SEQUENCE [LARGE SCALE GENOMIC DNA]</scope>
    <source>
        <strain evidence="1 5">A44</strain>
        <plasmid evidence="4 5">unnamed1</plasmid>
    </source>
</reference>
<dbReference type="KEGG" id="och:CES85_1185"/>
<keyword evidence="4" id="KW-0614">Plasmid</keyword>
<accession>A0A248U9M6</accession>
<dbReference type="Proteomes" id="UP000215256">
    <property type="component" value="Chromosome 1"/>
</dbReference>
<evidence type="ECO:0000313" key="2">
    <source>
        <dbReference type="EMBL" id="ASV86659.1"/>
    </source>
</evidence>
<geneLocation type="plasmid" evidence="4 5">
    <name>unnamed1</name>
</geneLocation>
<proteinExistence type="predicted"/>
<dbReference type="EMBL" id="CP022605">
    <property type="protein sequence ID" value="ASV88072.1"/>
    <property type="molecule type" value="Genomic_DNA"/>
</dbReference>
<gene>
    <name evidence="3" type="ORF">CES85_1185</name>
    <name evidence="2" type="ORF">CES85_1188</name>
    <name evidence="4" type="ORF">CES85_2885</name>
    <name evidence="1" type="ORF">CES85_4263</name>
</gene>
<dbReference type="Proteomes" id="UP000215256">
    <property type="component" value="Plasmid unnamed1"/>
</dbReference>
<dbReference type="KEGG" id="och:CES85_2885"/>
<dbReference type="Proteomes" id="UP000215256">
    <property type="component" value="Chromosome 2"/>
</dbReference>
<organism evidence="1 5">
    <name type="scientific">Ochrobactrum quorumnocens</name>
    <dbReference type="NCBI Taxonomy" id="271865"/>
    <lineage>
        <taxon>Bacteria</taxon>
        <taxon>Pseudomonadati</taxon>
        <taxon>Pseudomonadota</taxon>
        <taxon>Alphaproteobacteria</taxon>
        <taxon>Hyphomicrobiales</taxon>
        <taxon>Brucellaceae</taxon>
        <taxon>Brucella/Ochrobactrum group</taxon>
        <taxon>Ochrobactrum</taxon>
    </lineage>
</organism>
<dbReference type="EMBL" id="CP022604">
    <property type="protein sequence ID" value="ASV86659.1"/>
    <property type="molecule type" value="Genomic_DNA"/>
</dbReference>
<evidence type="ECO:0000313" key="3">
    <source>
        <dbReference type="EMBL" id="ASV87492.1"/>
    </source>
</evidence>
<dbReference type="KEGG" id="och:CES85_1188"/>
<protein>
    <submittedName>
        <fullName evidence="1">Uncharacterized protein</fullName>
    </submittedName>
</protein>